<gene>
    <name evidence="1" type="ORF">M670_01009</name>
</gene>
<organism evidence="1 2">
    <name type="scientific">Schinkia azotoformans MEV2011</name>
    <dbReference type="NCBI Taxonomy" id="1348973"/>
    <lineage>
        <taxon>Bacteria</taxon>
        <taxon>Bacillati</taxon>
        <taxon>Bacillota</taxon>
        <taxon>Bacilli</taxon>
        <taxon>Bacillales</taxon>
        <taxon>Bacillaceae</taxon>
        <taxon>Calidifontibacillus/Schinkia group</taxon>
        <taxon>Schinkia</taxon>
    </lineage>
</organism>
<name>A0A072P3B6_SCHAZ</name>
<evidence type="ECO:0000313" key="1">
    <source>
        <dbReference type="EMBL" id="KEF39985.1"/>
    </source>
</evidence>
<protein>
    <submittedName>
        <fullName evidence="1">Uncharacterized protein</fullName>
    </submittedName>
</protein>
<dbReference type="Proteomes" id="UP000027936">
    <property type="component" value="Unassembled WGS sequence"/>
</dbReference>
<sequence>MEKEKQIIEMLTELTQRMEKGFEEVKGEINEVKESVHRIEGLLEGAGYQFKGLKSNRLLDLAEIDKRIIRVESDIYRMQSR</sequence>
<evidence type="ECO:0000313" key="2">
    <source>
        <dbReference type="Proteomes" id="UP000027936"/>
    </source>
</evidence>
<proteinExistence type="predicted"/>
<comment type="caution">
    <text evidence="1">The sequence shown here is derived from an EMBL/GenBank/DDBJ whole genome shotgun (WGS) entry which is preliminary data.</text>
</comment>
<dbReference type="PATRIC" id="fig|1348973.3.peg.983"/>
<accession>A0A072P3B6</accession>
<dbReference type="AlphaFoldDB" id="A0A072P3B6"/>
<dbReference type="RefSeq" id="WP_035193736.1">
    <property type="nucleotide sequence ID" value="NZ_JJRY01000002.1"/>
</dbReference>
<dbReference type="EMBL" id="JJRY01000002">
    <property type="protein sequence ID" value="KEF39985.1"/>
    <property type="molecule type" value="Genomic_DNA"/>
</dbReference>
<reference evidence="1 2" key="1">
    <citation type="submission" date="2014-04" db="EMBL/GenBank/DDBJ databases">
        <title>Draft genome sequence of Bacillus azotoformans MEV2011, a (co-) denitrifying strain unable to grow in the presence of oxygen.</title>
        <authorList>
            <person name="Nielsen M."/>
            <person name="Schreiber L."/>
            <person name="Finster K."/>
            <person name="Schramm A."/>
        </authorList>
    </citation>
    <scope>NUCLEOTIDE SEQUENCE [LARGE SCALE GENOMIC DNA]</scope>
    <source>
        <strain evidence="1 2">MEV2011</strain>
    </source>
</reference>